<feature type="compositionally biased region" description="Basic residues" evidence="1">
    <location>
        <begin position="47"/>
        <end position="60"/>
    </location>
</feature>
<protein>
    <recommendedName>
        <fullName evidence="2">Smr domain-containing protein</fullName>
    </recommendedName>
</protein>
<dbReference type="PANTHER" id="PTHR47417:SF1">
    <property type="entry name" value="SMR DOMAIN-CONTAINING PROTEIN YPL199C"/>
    <property type="match status" value="1"/>
</dbReference>
<feature type="compositionally biased region" description="Low complexity" evidence="1">
    <location>
        <begin position="246"/>
        <end position="259"/>
    </location>
</feature>
<feature type="region of interest" description="Disordered" evidence="1">
    <location>
        <begin position="425"/>
        <end position="449"/>
    </location>
</feature>
<gene>
    <name evidence="3" type="ORF">IW261DRAFT_265442</name>
</gene>
<dbReference type="InterPro" id="IPR013899">
    <property type="entry name" value="DUF1771"/>
</dbReference>
<comment type="caution">
    <text evidence="3">The sequence shown here is derived from an EMBL/GenBank/DDBJ whole genome shotgun (WGS) entry which is preliminary data.</text>
</comment>
<dbReference type="PANTHER" id="PTHR47417">
    <property type="entry name" value="SMR DOMAIN-CONTAINING PROTEIN YPL199C"/>
    <property type="match status" value="1"/>
</dbReference>
<dbReference type="SMART" id="SM01162">
    <property type="entry name" value="DUF1771"/>
    <property type="match status" value="1"/>
</dbReference>
<feature type="compositionally biased region" description="Basic residues" evidence="1">
    <location>
        <begin position="438"/>
        <end position="449"/>
    </location>
</feature>
<dbReference type="PROSITE" id="PS50828">
    <property type="entry name" value="SMR"/>
    <property type="match status" value="1"/>
</dbReference>
<feature type="compositionally biased region" description="Polar residues" evidence="1">
    <location>
        <begin position="62"/>
        <end position="71"/>
    </location>
</feature>
<feature type="domain" description="Smr" evidence="2">
    <location>
        <begin position="350"/>
        <end position="426"/>
    </location>
</feature>
<sequence>MPVLNSLKRVFEVALSLMVAYEIYEGLRGSQESSSGSEPYTPPVHRPQQRRPVFKPRPHRPPSSQSDQSAPCTPPAHKPEQYQLVSQPPPRPPSSQSDQSTPCTSPAHKPEQHQLVSPPPRPPSSQSDQSAPCTPPAHKPEQHQLVSQPPPRPPSSQSYQSAPCTPPAHKPEQHQLVSPPPRPPSSQSDQSAPCTPPAHKPEQHQLVSPPPRPPSSQSDQSAPCTPPAHKPEQHQLVSRPPPRPPSSQSCRPSPHQPSSAHEPPKHEDDTQEDQPNEHHLFLRARANREGDEMERCFNESHEAYHRGDRAAAKDFSKQGKIHKQKMELLNTEASDWIYYENNRDCRPGEIDLHHLRVKEAIARTDAAIEEATRRGDSKLRIIVGKGLHSEGGEARVRPAIKALMRKHQLVTEFDPSNSGVLIVKLDASHPNRQQQRSSGRKRRANKIRA</sequence>
<dbReference type="InterPro" id="IPR002625">
    <property type="entry name" value="Smr_dom"/>
</dbReference>
<dbReference type="InterPro" id="IPR053020">
    <property type="entry name" value="Smr_domain_protein"/>
</dbReference>
<keyword evidence="4" id="KW-1185">Reference proteome</keyword>
<dbReference type="EMBL" id="JAUEPR010000016">
    <property type="protein sequence ID" value="KAK0477556.1"/>
    <property type="molecule type" value="Genomic_DNA"/>
</dbReference>
<dbReference type="Gene3D" id="3.30.1370.110">
    <property type="match status" value="1"/>
</dbReference>
<dbReference type="InterPro" id="IPR036063">
    <property type="entry name" value="Smr_dom_sf"/>
</dbReference>
<reference evidence="3" key="1">
    <citation type="submission" date="2023-06" db="EMBL/GenBank/DDBJ databases">
        <authorList>
            <consortium name="Lawrence Berkeley National Laboratory"/>
            <person name="Ahrendt S."/>
            <person name="Sahu N."/>
            <person name="Indic B."/>
            <person name="Wong-Bajracharya J."/>
            <person name="Merenyi Z."/>
            <person name="Ke H.-M."/>
            <person name="Monk M."/>
            <person name="Kocsube S."/>
            <person name="Drula E."/>
            <person name="Lipzen A."/>
            <person name="Balint B."/>
            <person name="Henrissat B."/>
            <person name="Andreopoulos B."/>
            <person name="Martin F.M."/>
            <person name="Harder C.B."/>
            <person name="Rigling D."/>
            <person name="Ford K.L."/>
            <person name="Foster G.D."/>
            <person name="Pangilinan J."/>
            <person name="Papanicolaou A."/>
            <person name="Barry K."/>
            <person name="LaButti K."/>
            <person name="Viragh M."/>
            <person name="Koriabine M."/>
            <person name="Yan M."/>
            <person name="Riley R."/>
            <person name="Champramary S."/>
            <person name="Plett K.L."/>
            <person name="Tsai I.J."/>
            <person name="Slot J."/>
            <person name="Sipos G."/>
            <person name="Plett J."/>
            <person name="Nagy L.G."/>
            <person name="Grigoriev I.V."/>
        </authorList>
    </citation>
    <scope>NUCLEOTIDE SEQUENCE</scope>
    <source>
        <strain evidence="3">ICMP 16352</strain>
    </source>
</reference>
<accession>A0AA39P4S2</accession>
<dbReference type="Pfam" id="PF01713">
    <property type="entry name" value="Smr"/>
    <property type="match status" value="1"/>
</dbReference>
<dbReference type="AlphaFoldDB" id="A0AA39P4S2"/>
<feature type="compositionally biased region" description="Low complexity" evidence="1">
    <location>
        <begin position="94"/>
        <end position="106"/>
    </location>
</feature>
<dbReference type="Pfam" id="PF08590">
    <property type="entry name" value="DUF1771"/>
    <property type="match status" value="1"/>
</dbReference>
<evidence type="ECO:0000313" key="4">
    <source>
        <dbReference type="Proteomes" id="UP001175227"/>
    </source>
</evidence>
<organism evidence="3 4">
    <name type="scientific">Armillaria novae-zelandiae</name>
    <dbReference type="NCBI Taxonomy" id="153914"/>
    <lineage>
        <taxon>Eukaryota</taxon>
        <taxon>Fungi</taxon>
        <taxon>Dikarya</taxon>
        <taxon>Basidiomycota</taxon>
        <taxon>Agaricomycotina</taxon>
        <taxon>Agaricomycetes</taxon>
        <taxon>Agaricomycetidae</taxon>
        <taxon>Agaricales</taxon>
        <taxon>Marasmiineae</taxon>
        <taxon>Physalacriaceae</taxon>
        <taxon>Armillaria</taxon>
    </lineage>
</organism>
<name>A0AA39P4S2_9AGAR</name>
<feature type="region of interest" description="Disordered" evidence="1">
    <location>
        <begin position="28"/>
        <end position="279"/>
    </location>
</feature>
<proteinExistence type="predicted"/>
<evidence type="ECO:0000313" key="3">
    <source>
        <dbReference type="EMBL" id="KAK0477556.1"/>
    </source>
</evidence>
<dbReference type="SMART" id="SM00463">
    <property type="entry name" value="SMR"/>
    <property type="match status" value="1"/>
</dbReference>
<evidence type="ECO:0000256" key="1">
    <source>
        <dbReference type="SAM" id="MobiDB-lite"/>
    </source>
</evidence>
<dbReference type="Proteomes" id="UP001175227">
    <property type="component" value="Unassembled WGS sequence"/>
</dbReference>
<dbReference type="SUPFAM" id="SSF160443">
    <property type="entry name" value="SMR domain-like"/>
    <property type="match status" value="1"/>
</dbReference>
<evidence type="ECO:0000259" key="2">
    <source>
        <dbReference type="PROSITE" id="PS50828"/>
    </source>
</evidence>